<evidence type="ECO:0000256" key="3">
    <source>
        <dbReference type="ARBA" id="ARBA00022553"/>
    </source>
</evidence>
<feature type="signal peptide" evidence="7">
    <location>
        <begin position="1"/>
        <end position="26"/>
    </location>
</feature>
<dbReference type="Proteomes" id="UP000649617">
    <property type="component" value="Unassembled WGS sequence"/>
</dbReference>
<evidence type="ECO:0000256" key="2">
    <source>
        <dbReference type="ARBA" id="ARBA00012438"/>
    </source>
</evidence>
<dbReference type="InterPro" id="IPR036890">
    <property type="entry name" value="HATPase_C_sf"/>
</dbReference>
<evidence type="ECO:0000256" key="4">
    <source>
        <dbReference type="ARBA" id="ARBA00022679"/>
    </source>
</evidence>
<dbReference type="InterPro" id="IPR036097">
    <property type="entry name" value="HisK_dim/P_sf"/>
</dbReference>
<evidence type="ECO:0000313" key="10">
    <source>
        <dbReference type="Proteomes" id="UP000649617"/>
    </source>
</evidence>
<comment type="catalytic activity">
    <reaction evidence="1">
        <text>ATP + protein L-histidine = ADP + protein N-phospho-L-histidine.</text>
        <dbReference type="EC" id="2.7.13.3"/>
    </reaction>
</comment>
<dbReference type="EMBL" id="CAJNIZ010007625">
    <property type="protein sequence ID" value="CAE7259803.1"/>
    <property type="molecule type" value="Genomic_DNA"/>
</dbReference>
<gene>
    <name evidence="9" type="primary">pleC</name>
    <name evidence="9" type="ORF">SPIL2461_LOCUS5410</name>
</gene>
<evidence type="ECO:0000259" key="8">
    <source>
        <dbReference type="PROSITE" id="PS50109"/>
    </source>
</evidence>
<proteinExistence type="predicted"/>
<reference evidence="9" key="1">
    <citation type="submission" date="2021-02" db="EMBL/GenBank/DDBJ databases">
        <authorList>
            <person name="Dougan E. K."/>
            <person name="Rhodes N."/>
            <person name="Thang M."/>
            <person name="Chan C."/>
        </authorList>
    </citation>
    <scope>NUCLEOTIDE SEQUENCE</scope>
</reference>
<dbReference type="SUPFAM" id="SSF56524">
    <property type="entry name" value="Oxidoreductase molybdopterin-binding domain"/>
    <property type="match status" value="1"/>
</dbReference>
<organism evidence="9 10">
    <name type="scientific">Symbiodinium pilosum</name>
    <name type="common">Dinoflagellate</name>
    <dbReference type="NCBI Taxonomy" id="2952"/>
    <lineage>
        <taxon>Eukaryota</taxon>
        <taxon>Sar</taxon>
        <taxon>Alveolata</taxon>
        <taxon>Dinophyceae</taxon>
        <taxon>Suessiales</taxon>
        <taxon>Symbiodiniaceae</taxon>
        <taxon>Symbiodinium</taxon>
    </lineage>
</organism>
<evidence type="ECO:0000313" key="9">
    <source>
        <dbReference type="EMBL" id="CAE7259803.1"/>
    </source>
</evidence>
<keyword evidence="4" id="KW-0808">Transferase</keyword>
<name>A0A812MJZ8_SYMPI</name>
<dbReference type="Gene3D" id="1.10.287.130">
    <property type="match status" value="1"/>
</dbReference>
<evidence type="ECO:0000256" key="1">
    <source>
        <dbReference type="ARBA" id="ARBA00000085"/>
    </source>
</evidence>
<keyword evidence="6" id="KW-0812">Transmembrane</keyword>
<dbReference type="SUPFAM" id="SSF55874">
    <property type="entry name" value="ATPase domain of HSP90 chaperone/DNA topoisomerase II/histidine kinase"/>
    <property type="match status" value="1"/>
</dbReference>
<dbReference type="CDD" id="cd00082">
    <property type="entry name" value="HisKA"/>
    <property type="match status" value="1"/>
</dbReference>
<dbReference type="SMR" id="A0A812MJZ8"/>
<keyword evidence="6" id="KW-1133">Transmembrane helix</keyword>
<dbReference type="OrthoDB" id="434196at2759"/>
<comment type="caution">
    <text evidence="9">The sequence shown here is derived from an EMBL/GenBank/DDBJ whole genome shotgun (WGS) entry which is preliminary data.</text>
</comment>
<dbReference type="InterPro" id="IPR003661">
    <property type="entry name" value="HisK_dim/P_dom"/>
</dbReference>
<dbReference type="SMART" id="SM00387">
    <property type="entry name" value="HATPase_c"/>
    <property type="match status" value="1"/>
</dbReference>
<feature type="transmembrane region" description="Helical" evidence="6">
    <location>
        <begin position="342"/>
        <end position="366"/>
    </location>
</feature>
<dbReference type="Gene3D" id="3.30.565.10">
    <property type="entry name" value="Histidine kinase-like ATPase, C-terminal domain"/>
    <property type="match status" value="1"/>
</dbReference>
<dbReference type="InterPro" id="IPR005467">
    <property type="entry name" value="His_kinase_dom"/>
</dbReference>
<dbReference type="SMART" id="SM00388">
    <property type="entry name" value="HisKA"/>
    <property type="match status" value="1"/>
</dbReference>
<dbReference type="FunFam" id="3.30.565.10:FF:000006">
    <property type="entry name" value="Sensor histidine kinase WalK"/>
    <property type="match status" value="1"/>
</dbReference>
<evidence type="ECO:0000256" key="5">
    <source>
        <dbReference type="ARBA" id="ARBA00022777"/>
    </source>
</evidence>
<evidence type="ECO:0000256" key="6">
    <source>
        <dbReference type="SAM" id="Phobius"/>
    </source>
</evidence>
<accession>A0A812MJZ8</accession>
<keyword evidence="7" id="KW-0732">Signal</keyword>
<dbReference type="InterPro" id="IPR003594">
    <property type="entry name" value="HATPase_dom"/>
</dbReference>
<feature type="chain" id="PRO_5032438903" description="histidine kinase" evidence="7">
    <location>
        <begin position="27"/>
        <end position="632"/>
    </location>
</feature>
<dbReference type="InterPro" id="IPR004358">
    <property type="entry name" value="Sig_transdc_His_kin-like_C"/>
</dbReference>
<dbReference type="PANTHER" id="PTHR43047:SF72">
    <property type="entry name" value="OSMOSENSING HISTIDINE PROTEIN KINASE SLN1"/>
    <property type="match status" value="1"/>
</dbReference>
<dbReference type="GO" id="GO:0005886">
    <property type="term" value="C:plasma membrane"/>
    <property type="evidence" value="ECO:0007669"/>
    <property type="project" value="TreeGrafter"/>
</dbReference>
<dbReference type="AlphaFoldDB" id="A0A812MJZ8"/>
<dbReference type="PRINTS" id="PR00344">
    <property type="entry name" value="BCTRLSENSOR"/>
</dbReference>
<keyword evidence="6" id="KW-0472">Membrane</keyword>
<evidence type="ECO:0000256" key="7">
    <source>
        <dbReference type="SAM" id="SignalP"/>
    </source>
</evidence>
<dbReference type="EC" id="2.7.13.3" evidence="2"/>
<keyword evidence="5" id="KW-0418">Kinase</keyword>
<feature type="domain" description="Histidine kinase" evidence="8">
    <location>
        <begin position="398"/>
        <end position="617"/>
    </location>
</feature>
<keyword evidence="10" id="KW-1185">Reference proteome</keyword>
<dbReference type="InterPro" id="IPR036374">
    <property type="entry name" value="OxRdtase_Mopterin-bd_sf"/>
</dbReference>
<dbReference type="Pfam" id="PF02518">
    <property type="entry name" value="HATPase_c"/>
    <property type="match status" value="1"/>
</dbReference>
<dbReference type="SUPFAM" id="SSF47384">
    <property type="entry name" value="Homodimeric domain of signal transducing histidine kinase"/>
    <property type="match status" value="1"/>
</dbReference>
<dbReference type="GO" id="GO:0009927">
    <property type="term" value="F:histidine phosphotransfer kinase activity"/>
    <property type="evidence" value="ECO:0007669"/>
    <property type="project" value="TreeGrafter"/>
</dbReference>
<sequence>MSLKRRVASAALLLGLCIGGWQPAVALPPAEGAVLLEVTGTIGATNGSTATGEPAAKLDLSLLERFGGTVLTTDTPWTEAPVTFEGMSGAQLLALLEVTGQSATAIALNDYRVEIPVSDFREAGLLIAYKRDGKSMPVRENGPLWIVFPYSQRADLNTNAYQARPGGLRHKGGLPALLALLVGAALGALAILFAHALNEINKEVGDPPDNLRWAVSDLEHEFLRLRLASERTAQSGSAADFQALKLRLDIFASRIPILQVGTFRRKLDERPDLAAILAQAEATLARADEVLLQAETLGRRQTAQALSQALEPLAPALRRMTVRVGQLESQQQADYQTEMQRLLVLIVLVFIVLAAGVLAFVVLLWLQHRRLSQSNASLSRLSHELFQANQTKSRFLANMSHELRTPLNAVLGFSEIMREQHFGPLAPRYRGYAEDIHRSANHLLELINDVLDLSKLEAGRRQLDRSDLSIGVEFDYVSRLLTSKAEGAGLRLIASVEPDLPPVPADRLALRQVLLNLVVNAIKFSPPGGRVTLRAARAGDCLQVCVIDEGIGIAASDLERILQPFEQVRSQIGAAAEGTGLGLPLSKGLVELHGGEMWIDSQPGAGTTVSFTLPLRREGQETPGGPAAGFGA</sequence>
<feature type="transmembrane region" description="Helical" evidence="6">
    <location>
        <begin position="174"/>
        <end position="194"/>
    </location>
</feature>
<dbReference type="Pfam" id="PF00512">
    <property type="entry name" value="HisKA"/>
    <property type="match status" value="1"/>
</dbReference>
<dbReference type="CDD" id="cd16922">
    <property type="entry name" value="HATPase_EvgS-ArcB-TorS-like"/>
    <property type="match status" value="1"/>
</dbReference>
<dbReference type="PROSITE" id="PS50109">
    <property type="entry name" value="HIS_KIN"/>
    <property type="match status" value="1"/>
</dbReference>
<dbReference type="PANTHER" id="PTHR43047">
    <property type="entry name" value="TWO-COMPONENT HISTIDINE PROTEIN KINASE"/>
    <property type="match status" value="1"/>
</dbReference>
<protein>
    <recommendedName>
        <fullName evidence="2">histidine kinase</fullName>
        <ecNumber evidence="2">2.7.13.3</ecNumber>
    </recommendedName>
</protein>
<dbReference type="GO" id="GO:0000155">
    <property type="term" value="F:phosphorelay sensor kinase activity"/>
    <property type="evidence" value="ECO:0007669"/>
    <property type="project" value="InterPro"/>
</dbReference>
<keyword evidence="3" id="KW-0597">Phosphoprotein</keyword>